<feature type="chain" id="PRO_5001529466" description="RxLR effector protein" evidence="2">
    <location>
        <begin position="38"/>
        <end position="253"/>
    </location>
</feature>
<evidence type="ECO:0000313" key="3">
    <source>
        <dbReference type="EMBL" id="CCI44449.1"/>
    </source>
</evidence>
<dbReference type="InParanoid" id="A0A024GDQ3"/>
<name>A0A024GDQ3_9STRA</name>
<proteinExistence type="predicted"/>
<keyword evidence="4" id="KW-1185">Reference proteome</keyword>
<keyword evidence="2" id="KW-0732">Signal</keyword>
<dbReference type="AlphaFoldDB" id="A0A024GDQ3"/>
<gene>
    <name evidence="3" type="ORF">BN9_052580</name>
</gene>
<dbReference type="Proteomes" id="UP000053237">
    <property type="component" value="Unassembled WGS sequence"/>
</dbReference>
<protein>
    <recommendedName>
        <fullName evidence="5">RxLR effector protein</fullName>
    </recommendedName>
</protein>
<evidence type="ECO:0000256" key="2">
    <source>
        <dbReference type="SAM" id="SignalP"/>
    </source>
</evidence>
<evidence type="ECO:0000256" key="1">
    <source>
        <dbReference type="SAM" id="MobiDB-lite"/>
    </source>
</evidence>
<sequence>MKHGRAGVFIRFSNRSRTRKIRLVLMLLAATFATTAPLPMDESPSAPLIPKVHRDSAVKDVRKQSTGKQKFNHLVQKAANAIQFDLEKTSEDKKSKSAKGWFKKISFFGSKRKAKDKAAKDKESKIRKDQLKPAALGAGVALGAVATGVGGYAAIQAIQGGSSGHNTTAPASVPPSPSTIPPNIPPFPVNRENFNMLPPQPFQNSNQFNPQLGPVQPPYLLDAQPSLSTPVPLPYRRLNTLAPPPSLRRLSDP</sequence>
<accession>A0A024GDQ3</accession>
<feature type="region of interest" description="Disordered" evidence="1">
    <location>
        <begin position="197"/>
        <end position="253"/>
    </location>
</feature>
<evidence type="ECO:0008006" key="5">
    <source>
        <dbReference type="Google" id="ProtNLM"/>
    </source>
</evidence>
<dbReference type="EMBL" id="CAIX01000070">
    <property type="protein sequence ID" value="CCI44449.1"/>
    <property type="molecule type" value="Genomic_DNA"/>
</dbReference>
<feature type="compositionally biased region" description="Low complexity" evidence="1">
    <location>
        <begin position="202"/>
        <end position="211"/>
    </location>
</feature>
<reference evidence="3 4" key="1">
    <citation type="submission" date="2012-05" db="EMBL/GenBank/DDBJ databases">
        <title>Recombination and specialization in a pathogen metapopulation.</title>
        <authorList>
            <person name="Gardiner A."/>
            <person name="Kemen E."/>
            <person name="Schultz-Larsen T."/>
            <person name="MacLean D."/>
            <person name="Van Oosterhout C."/>
            <person name="Jones J.D.G."/>
        </authorList>
    </citation>
    <scope>NUCLEOTIDE SEQUENCE [LARGE SCALE GENOMIC DNA]</scope>
    <source>
        <strain evidence="3 4">Ac Nc2</strain>
    </source>
</reference>
<organism evidence="3 4">
    <name type="scientific">Albugo candida</name>
    <dbReference type="NCBI Taxonomy" id="65357"/>
    <lineage>
        <taxon>Eukaryota</taxon>
        <taxon>Sar</taxon>
        <taxon>Stramenopiles</taxon>
        <taxon>Oomycota</taxon>
        <taxon>Peronosporomycetes</taxon>
        <taxon>Albuginales</taxon>
        <taxon>Albuginaceae</taxon>
        <taxon>Albugo</taxon>
    </lineage>
</organism>
<feature type="signal peptide" evidence="2">
    <location>
        <begin position="1"/>
        <end position="37"/>
    </location>
</feature>
<evidence type="ECO:0000313" key="4">
    <source>
        <dbReference type="Proteomes" id="UP000053237"/>
    </source>
</evidence>
<comment type="caution">
    <text evidence="3">The sequence shown here is derived from an EMBL/GenBank/DDBJ whole genome shotgun (WGS) entry which is preliminary data.</text>
</comment>